<evidence type="ECO:0000313" key="1">
    <source>
        <dbReference type="EMBL" id="MBH0228823.1"/>
    </source>
</evidence>
<proteinExistence type="predicted"/>
<organism evidence="1 2">
    <name type="scientific">Halobacillus yeomjeoni</name>
    <dbReference type="NCBI Taxonomy" id="311194"/>
    <lineage>
        <taxon>Bacteria</taxon>
        <taxon>Bacillati</taxon>
        <taxon>Bacillota</taxon>
        <taxon>Bacilli</taxon>
        <taxon>Bacillales</taxon>
        <taxon>Bacillaceae</taxon>
        <taxon>Halobacillus</taxon>
    </lineage>
</organism>
<gene>
    <name evidence="1" type="ORF">H0267_01245</name>
</gene>
<evidence type="ECO:0000313" key="2">
    <source>
        <dbReference type="Proteomes" id="UP000614490"/>
    </source>
</evidence>
<dbReference type="EMBL" id="JADZSC010000001">
    <property type="protein sequence ID" value="MBH0228823.1"/>
    <property type="molecule type" value="Genomic_DNA"/>
</dbReference>
<keyword evidence="2" id="KW-1185">Reference proteome</keyword>
<dbReference type="Proteomes" id="UP000614490">
    <property type="component" value="Unassembled WGS sequence"/>
</dbReference>
<reference evidence="1 2" key="1">
    <citation type="journal article" date="2005" name="Int. J. Syst. Evol. Microbiol.">
        <title>Halobacillus yeomjeoni sp. nov., isolated from a marine solar saltern in Korea.</title>
        <authorList>
            <person name="Yoon J.H."/>
            <person name="Kang S.J."/>
            <person name="Lee C.H."/>
            <person name="Oh H.W."/>
            <person name="Oh T.K."/>
        </authorList>
    </citation>
    <scope>NUCLEOTIDE SEQUENCE [LARGE SCALE GENOMIC DNA]</scope>
    <source>
        <strain evidence="1 2">KCTC 3957</strain>
    </source>
</reference>
<dbReference type="AlphaFoldDB" id="A0A931MTD0"/>
<protein>
    <submittedName>
        <fullName evidence="1">Uncharacterized protein</fullName>
    </submittedName>
</protein>
<accession>A0A931MTD0</accession>
<name>A0A931MTD0_9BACI</name>
<dbReference type="RefSeq" id="WP_197315468.1">
    <property type="nucleotide sequence ID" value="NZ_JADZSC010000001.1"/>
</dbReference>
<comment type="caution">
    <text evidence="1">The sequence shown here is derived from an EMBL/GenBank/DDBJ whole genome shotgun (WGS) entry which is preliminary data.</text>
</comment>
<sequence>METESLESGFGYQLQYPLNGSIKVLFTIKYQDDRIILIEYLPRGTFRKILLSEIPSLNDRARDFLLNMTAILNTELFDTNNKLLLELYANEKPSL</sequence>